<name>A0ABT1LBM9_9HYPH</name>
<evidence type="ECO:0000313" key="4">
    <source>
        <dbReference type="EMBL" id="MCP8938348.1"/>
    </source>
</evidence>
<evidence type="ECO:0000256" key="1">
    <source>
        <dbReference type="ARBA" id="ARBA00006407"/>
    </source>
</evidence>
<feature type="domain" description="Ubiquinol-cytochrome c chaperone" evidence="3">
    <location>
        <begin position="35"/>
        <end position="168"/>
    </location>
</feature>
<accession>A0ABT1LBM9</accession>
<protein>
    <submittedName>
        <fullName evidence="4">Ubiquinol-cytochrome c chaperone</fullName>
    </submittedName>
</protein>
<keyword evidence="5" id="KW-1185">Reference proteome</keyword>
<dbReference type="EMBL" id="JANCLU010000005">
    <property type="protein sequence ID" value="MCP8938348.1"/>
    <property type="molecule type" value="Genomic_DNA"/>
</dbReference>
<evidence type="ECO:0000256" key="2">
    <source>
        <dbReference type="ARBA" id="ARBA00006436"/>
    </source>
</evidence>
<proteinExistence type="inferred from homology"/>
<comment type="similarity">
    <text evidence="2">Belongs to the UPF0174 family.</text>
</comment>
<gene>
    <name evidence="4" type="ORF">NK718_07460</name>
</gene>
<dbReference type="InterPro" id="IPR007129">
    <property type="entry name" value="Ubiqinol_cyt_c_chaperone_CPB3"/>
</dbReference>
<dbReference type="Proteomes" id="UP001205890">
    <property type="component" value="Unassembled WGS sequence"/>
</dbReference>
<dbReference type="RefSeq" id="WP_254740171.1">
    <property type="nucleotide sequence ID" value="NZ_JANCLU010000005.1"/>
</dbReference>
<organism evidence="4 5">
    <name type="scientific">Alsobacter ponti</name>
    <dbReference type="NCBI Taxonomy" id="2962936"/>
    <lineage>
        <taxon>Bacteria</taxon>
        <taxon>Pseudomonadati</taxon>
        <taxon>Pseudomonadota</taxon>
        <taxon>Alphaproteobacteria</taxon>
        <taxon>Hyphomicrobiales</taxon>
        <taxon>Alsobacteraceae</taxon>
        <taxon>Alsobacter</taxon>
    </lineage>
</organism>
<dbReference type="InterPro" id="IPR014569">
    <property type="entry name" value="Ubq_cyt-c_CBP3-rel"/>
</dbReference>
<evidence type="ECO:0000259" key="3">
    <source>
        <dbReference type="Pfam" id="PF03981"/>
    </source>
</evidence>
<comment type="caution">
    <text evidence="4">The sequence shown here is derived from an EMBL/GenBank/DDBJ whole genome shotgun (WGS) entry which is preliminary data.</text>
</comment>
<dbReference type="PANTHER" id="PTHR12184">
    <property type="entry name" value="UBIQUINOL-CYTOCHROME C REDUCTASE COMPLEX ASSEMBLY FACTOR 1 FAMILY MEMBER"/>
    <property type="match status" value="1"/>
</dbReference>
<dbReference type="PANTHER" id="PTHR12184:SF1">
    <property type="entry name" value="UBIQUINOL-CYTOCHROME-C REDUCTASE COMPLEX ASSEMBLY FACTOR 1"/>
    <property type="match status" value="1"/>
</dbReference>
<dbReference type="InterPro" id="IPR021150">
    <property type="entry name" value="Ubiq_cyt_c_chap"/>
</dbReference>
<evidence type="ECO:0000313" key="5">
    <source>
        <dbReference type="Proteomes" id="UP001205890"/>
    </source>
</evidence>
<comment type="similarity">
    <text evidence="1">Belongs to the CBP3 family.</text>
</comment>
<dbReference type="PIRSF" id="PIRSF032079">
    <property type="entry name" value="UCP032079"/>
    <property type="match status" value="1"/>
</dbReference>
<dbReference type="Pfam" id="PF03981">
    <property type="entry name" value="Ubiq_cyt_C_chap"/>
    <property type="match status" value="1"/>
</dbReference>
<sequence>MIFNLFRRRDPNAAIVERLVERLYEAARQPVFFRELGVPDTVEGRFDMVVIHAFLALRRLNALPAPAGDLAQDVVDALFRSFDTALRELGVGDISVPKRMKTMAAAFYGRGKAYEQALADGDALADAVALNLYGRTPSVPDAPAKVARYMQASAARLSELEFADFVDGLLPFPSPLPEDRA</sequence>
<reference evidence="4 5" key="1">
    <citation type="submission" date="2022-07" db="EMBL/GenBank/DDBJ databases">
        <authorList>
            <person name="Li W.-J."/>
            <person name="Deng Q.-Q."/>
        </authorList>
    </citation>
    <scope>NUCLEOTIDE SEQUENCE [LARGE SCALE GENOMIC DNA]</scope>
    <source>
        <strain evidence="4 5">SYSU M60028</strain>
    </source>
</reference>